<dbReference type="Gene3D" id="3.40.50.300">
    <property type="entry name" value="P-loop containing nucleotide triphosphate hydrolases"/>
    <property type="match status" value="1"/>
</dbReference>
<dbReference type="EMBL" id="BAAAGS010000020">
    <property type="protein sequence ID" value="GAA0531114.1"/>
    <property type="molecule type" value="Genomic_DNA"/>
</dbReference>
<sequence>MSRAGELPAEVTRFVGRAEALTEGARWLASGREAAGEGRLLVLTGIGGAGKTRLAVRLARQERDQGHYDEVKLVELAGVSGGDDVVMEAIGRALGLRRHDQRPRAERVVEHLGDRRVLLVLDNCEELVEPVGRSLTDLLRAAPGLSVLATSRRSLGLHACGEYDLRLGPLEVPAADAAPDRADASEAVELFRVHAVRSAPGFVLDASTRPLVVEIVRLLDGLPLSIELVACRLRGASLPSLAAMVRRWLHELTDDGKSVPAPLAALRSVMWWTYESCPPEQQRLWRRLSVFRDGFTLAAAEHVGGDDLGGAPVDELLLELVDRSVLTLGRDGRYQMLETLRQTGLDRLRAAGEESRIADRHLGYYRLLAHDAARGWYSEREIEALQGMGREMPNVRAALSWCETGNRKTDALLLLCDLGALRIWCYDGLLPEGVDWFRRILALPAEAPPEVEAVAWAHTTVIVVSQGLGARSGREVLANAERALERTDDPGAAAAVEYARGTYLGFAAASAESAEVLANALDAARRVGAPGGTVHMISLFRAVFLASYRDDPQEALSAGRELVADADRHGARWAQSWAVWPLAVAETGQGHPERALPRLRAALRTQLDIEDAWGPPWFVELCAWALESLGHNRAAAQVFGAARALQDAVGADLFGLGVFSARHTAACDRVIAAIGRRAFDTAYEQGRSAGAASRGGASPRRDHAEIVRMVLRIIASLEGTATPVPGDVVLTRRETEVARLVAHNLTNREIAARLVLSPRTVETHVQNVLNKWGVSSREAVAQLVPVRLASADETEPGG</sequence>
<dbReference type="PANTHER" id="PTHR47691:SF3">
    <property type="entry name" value="HTH-TYPE TRANSCRIPTIONAL REGULATOR RV0890C-RELATED"/>
    <property type="match status" value="1"/>
</dbReference>
<dbReference type="SMART" id="SM00421">
    <property type="entry name" value="HTH_LUXR"/>
    <property type="match status" value="1"/>
</dbReference>
<dbReference type="RefSeq" id="WP_009944540.1">
    <property type="nucleotide sequence ID" value="NZ_BAAAGS010000020.1"/>
</dbReference>
<protein>
    <submittedName>
        <fullName evidence="2">LuxR family transcriptional regulator</fullName>
    </submittedName>
</protein>
<accession>A0ABN1D296</accession>
<dbReference type="InterPro" id="IPR000792">
    <property type="entry name" value="Tscrpt_reg_LuxR_C"/>
</dbReference>
<organism evidence="2 3">
    <name type="scientific">Saccharopolyspora erythraea</name>
    <name type="common">Streptomyces erythraeus</name>
    <dbReference type="NCBI Taxonomy" id="1836"/>
    <lineage>
        <taxon>Bacteria</taxon>
        <taxon>Bacillati</taxon>
        <taxon>Actinomycetota</taxon>
        <taxon>Actinomycetes</taxon>
        <taxon>Pseudonocardiales</taxon>
        <taxon>Pseudonocardiaceae</taxon>
        <taxon>Saccharopolyspora</taxon>
    </lineage>
</organism>
<dbReference type="PRINTS" id="PR00038">
    <property type="entry name" value="HTHLUXR"/>
</dbReference>
<dbReference type="InterPro" id="IPR036388">
    <property type="entry name" value="WH-like_DNA-bd_sf"/>
</dbReference>
<dbReference type="Proteomes" id="UP001500729">
    <property type="component" value="Unassembled WGS sequence"/>
</dbReference>
<evidence type="ECO:0000313" key="2">
    <source>
        <dbReference type="EMBL" id="GAA0531114.1"/>
    </source>
</evidence>
<dbReference type="Gene3D" id="1.10.10.10">
    <property type="entry name" value="Winged helix-like DNA-binding domain superfamily/Winged helix DNA-binding domain"/>
    <property type="match status" value="1"/>
</dbReference>
<dbReference type="SUPFAM" id="SSF46894">
    <property type="entry name" value="C-terminal effector domain of the bipartite response regulators"/>
    <property type="match status" value="1"/>
</dbReference>
<dbReference type="Pfam" id="PF00196">
    <property type="entry name" value="GerE"/>
    <property type="match status" value="1"/>
</dbReference>
<reference evidence="2 3" key="1">
    <citation type="journal article" date="2019" name="Int. J. Syst. Evol. Microbiol.">
        <title>The Global Catalogue of Microorganisms (GCM) 10K type strain sequencing project: providing services to taxonomists for standard genome sequencing and annotation.</title>
        <authorList>
            <consortium name="The Broad Institute Genomics Platform"/>
            <consortium name="The Broad Institute Genome Sequencing Center for Infectious Disease"/>
            <person name="Wu L."/>
            <person name="Ma J."/>
        </authorList>
    </citation>
    <scope>NUCLEOTIDE SEQUENCE [LARGE SCALE GENOMIC DNA]</scope>
    <source>
        <strain evidence="2 3">JCM 10303</strain>
    </source>
</reference>
<comment type="caution">
    <text evidence="2">The sequence shown here is derived from an EMBL/GenBank/DDBJ whole genome shotgun (WGS) entry which is preliminary data.</text>
</comment>
<evidence type="ECO:0000313" key="3">
    <source>
        <dbReference type="Proteomes" id="UP001500729"/>
    </source>
</evidence>
<feature type="domain" description="HTH luxR-type" evidence="1">
    <location>
        <begin position="723"/>
        <end position="788"/>
    </location>
</feature>
<dbReference type="CDD" id="cd06170">
    <property type="entry name" value="LuxR_C_like"/>
    <property type="match status" value="1"/>
</dbReference>
<dbReference type="SUPFAM" id="SSF52540">
    <property type="entry name" value="P-loop containing nucleoside triphosphate hydrolases"/>
    <property type="match status" value="1"/>
</dbReference>
<dbReference type="InterPro" id="IPR049945">
    <property type="entry name" value="AAA_22"/>
</dbReference>
<evidence type="ECO:0000259" key="1">
    <source>
        <dbReference type="PROSITE" id="PS50043"/>
    </source>
</evidence>
<dbReference type="PRINTS" id="PR00364">
    <property type="entry name" value="DISEASERSIST"/>
</dbReference>
<dbReference type="InterPro" id="IPR027417">
    <property type="entry name" value="P-loop_NTPase"/>
</dbReference>
<keyword evidence="3" id="KW-1185">Reference proteome</keyword>
<dbReference type="Pfam" id="PF13401">
    <property type="entry name" value="AAA_22"/>
    <property type="match status" value="1"/>
</dbReference>
<dbReference type="InterPro" id="IPR016032">
    <property type="entry name" value="Sig_transdc_resp-reg_C-effctor"/>
</dbReference>
<dbReference type="PROSITE" id="PS50043">
    <property type="entry name" value="HTH_LUXR_2"/>
    <property type="match status" value="1"/>
</dbReference>
<proteinExistence type="predicted"/>
<dbReference type="PANTHER" id="PTHR47691">
    <property type="entry name" value="REGULATOR-RELATED"/>
    <property type="match status" value="1"/>
</dbReference>
<name>A0ABN1D296_SACER</name>
<gene>
    <name evidence="2" type="ORF">GCM10009533_32860</name>
</gene>